<organism evidence="5 6">
    <name type="scientific">Pseudodonghicola xiamenensis</name>
    <dbReference type="NCBI Taxonomy" id="337702"/>
    <lineage>
        <taxon>Bacteria</taxon>
        <taxon>Pseudomonadati</taxon>
        <taxon>Pseudomonadota</taxon>
        <taxon>Alphaproteobacteria</taxon>
        <taxon>Rhodobacterales</taxon>
        <taxon>Paracoccaceae</taxon>
        <taxon>Pseudodonghicola</taxon>
    </lineage>
</organism>
<dbReference type="NCBIfam" id="TIGR02727">
    <property type="entry name" value="MTHFS_bact"/>
    <property type="match status" value="1"/>
</dbReference>
<dbReference type="RefSeq" id="WP_051312357.1">
    <property type="nucleotide sequence ID" value="NZ_BNAP01000008.1"/>
</dbReference>
<dbReference type="InterPro" id="IPR024185">
    <property type="entry name" value="FTHF_cligase-like_sf"/>
</dbReference>
<reference evidence="5" key="1">
    <citation type="journal article" date="2014" name="Int. J. Syst. Evol. Microbiol.">
        <title>Complete genome sequence of Corynebacterium casei LMG S-19264T (=DSM 44701T), isolated from a smear-ripened cheese.</title>
        <authorList>
            <consortium name="US DOE Joint Genome Institute (JGI-PGF)"/>
            <person name="Walter F."/>
            <person name="Albersmeier A."/>
            <person name="Kalinowski J."/>
            <person name="Ruckert C."/>
        </authorList>
    </citation>
    <scope>NUCLEOTIDE SEQUENCE</scope>
    <source>
        <strain evidence="5">CGMCC 1.7081</strain>
    </source>
</reference>
<sequence>MSDLAALKDAARAAAFARRKAAHEAGGAGRAGLLSSILAGYRGVPLAGYMPIRSEIDPRPAMAEAAAHGPVAVPVIEGAGQPLRFALWEPGGEMIAGPFGARIPAAPEYIEPEILIVPLVAFDAAGNRLGYGGGFYDRTLEQLRARRATLAIGFAYDAQEAGSLPLEPTDQPLDLIVTDSRVLDLRAPQLLRGRQEPSG</sequence>
<dbReference type="GO" id="GO:0046872">
    <property type="term" value="F:metal ion binding"/>
    <property type="evidence" value="ECO:0007669"/>
    <property type="project" value="UniProtKB-KW"/>
</dbReference>
<evidence type="ECO:0000256" key="2">
    <source>
        <dbReference type="ARBA" id="ARBA00022741"/>
    </source>
</evidence>
<dbReference type="GO" id="GO:0009396">
    <property type="term" value="P:folic acid-containing compound biosynthetic process"/>
    <property type="evidence" value="ECO:0007669"/>
    <property type="project" value="TreeGrafter"/>
</dbReference>
<evidence type="ECO:0000313" key="6">
    <source>
        <dbReference type="Proteomes" id="UP000611500"/>
    </source>
</evidence>
<dbReference type="SUPFAM" id="SSF100950">
    <property type="entry name" value="NagB/RpiA/CoA transferase-like"/>
    <property type="match status" value="1"/>
</dbReference>
<evidence type="ECO:0000256" key="1">
    <source>
        <dbReference type="ARBA" id="ARBA00010638"/>
    </source>
</evidence>
<dbReference type="PANTHER" id="PTHR23407">
    <property type="entry name" value="ATPASE INHIBITOR/5-FORMYLTETRAHYDROFOLATE CYCLO-LIGASE"/>
    <property type="match status" value="1"/>
</dbReference>
<dbReference type="PANTHER" id="PTHR23407:SF1">
    <property type="entry name" value="5-FORMYLTETRAHYDROFOLATE CYCLO-LIGASE"/>
    <property type="match status" value="1"/>
</dbReference>
<dbReference type="InterPro" id="IPR002698">
    <property type="entry name" value="FTHF_cligase"/>
</dbReference>
<comment type="caution">
    <text evidence="5">The sequence shown here is derived from an EMBL/GenBank/DDBJ whole genome shotgun (WGS) entry which is preliminary data.</text>
</comment>
<reference evidence="5" key="2">
    <citation type="submission" date="2020-09" db="EMBL/GenBank/DDBJ databases">
        <authorList>
            <person name="Sun Q."/>
            <person name="Zhou Y."/>
        </authorList>
    </citation>
    <scope>NUCLEOTIDE SEQUENCE</scope>
    <source>
        <strain evidence="5">CGMCC 1.7081</strain>
    </source>
</reference>
<keyword evidence="4" id="KW-0479">Metal-binding</keyword>
<dbReference type="AlphaFoldDB" id="A0A8J3H8M1"/>
<evidence type="ECO:0000256" key="4">
    <source>
        <dbReference type="RuleBase" id="RU361279"/>
    </source>
</evidence>
<dbReference type="GO" id="GO:0035999">
    <property type="term" value="P:tetrahydrofolate interconversion"/>
    <property type="evidence" value="ECO:0007669"/>
    <property type="project" value="TreeGrafter"/>
</dbReference>
<dbReference type="EMBL" id="BNAP01000008">
    <property type="protein sequence ID" value="GHG91187.1"/>
    <property type="molecule type" value="Genomic_DNA"/>
</dbReference>
<evidence type="ECO:0000313" key="5">
    <source>
        <dbReference type="EMBL" id="GHG91187.1"/>
    </source>
</evidence>
<dbReference type="GO" id="GO:0030272">
    <property type="term" value="F:5-formyltetrahydrofolate cyclo-ligase activity"/>
    <property type="evidence" value="ECO:0007669"/>
    <property type="project" value="UniProtKB-EC"/>
</dbReference>
<keyword evidence="3 4" id="KW-0067">ATP-binding</keyword>
<dbReference type="Proteomes" id="UP000611500">
    <property type="component" value="Unassembled WGS sequence"/>
</dbReference>
<protein>
    <recommendedName>
        <fullName evidence="4">5-formyltetrahydrofolate cyclo-ligase</fullName>
        <ecNumber evidence="4">6.3.3.2</ecNumber>
    </recommendedName>
</protein>
<dbReference type="GO" id="GO:0005524">
    <property type="term" value="F:ATP binding"/>
    <property type="evidence" value="ECO:0007669"/>
    <property type="project" value="UniProtKB-KW"/>
</dbReference>
<name>A0A8J3H8M1_9RHOB</name>
<evidence type="ECO:0000256" key="3">
    <source>
        <dbReference type="ARBA" id="ARBA00022840"/>
    </source>
</evidence>
<proteinExistence type="inferred from homology"/>
<gene>
    <name evidence="5" type="ORF">GCM10010961_22230</name>
</gene>
<keyword evidence="2 4" id="KW-0547">Nucleotide-binding</keyword>
<dbReference type="Gene3D" id="3.40.50.10420">
    <property type="entry name" value="NagB/RpiA/CoA transferase-like"/>
    <property type="match status" value="1"/>
</dbReference>
<keyword evidence="6" id="KW-1185">Reference proteome</keyword>
<comment type="similarity">
    <text evidence="1 4">Belongs to the 5-formyltetrahydrofolate cyclo-ligase family.</text>
</comment>
<dbReference type="InterPro" id="IPR037171">
    <property type="entry name" value="NagB/RpiA_transferase-like"/>
</dbReference>
<dbReference type="Pfam" id="PF01812">
    <property type="entry name" value="5-FTHF_cyc-lig"/>
    <property type="match status" value="1"/>
</dbReference>
<dbReference type="EC" id="6.3.3.2" evidence="4"/>
<comment type="catalytic activity">
    <reaction evidence="4">
        <text>(6S)-5-formyl-5,6,7,8-tetrahydrofolate + ATP = (6R)-5,10-methenyltetrahydrofolate + ADP + phosphate</text>
        <dbReference type="Rhea" id="RHEA:10488"/>
        <dbReference type="ChEBI" id="CHEBI:30616"/>
        <dbReference type="ChEBI" id="CHEBI:43474"/>
        <dbReference type="ChEBI" id="CHEBI:57455"/>
        <dbReference type="ChEBI" id="CHEBI:57457"/>
        <dbReference type="ChEBI" id="CHEBI:456216"/>
        <dbReference type="EC" id="6.3.3.2"/>
    </reaction>
</comment>
<comment type="cofactor">
    <cofactor evidence="4">
        <name>Mg(2+)</name>
        <dbReference type="ChEBI" id="CHEBI:18420"/>
    </cofactor>
</comment>
<keyword evidence="4" id="KW-0460">Magnesium</keyword>
<accession>A0A8J3H8M1</accession>